<name>A0A3G5AE04_9VIRU</name>
<organism evidence="1">
    <name type="scientific">Satyrvirus sp</name>
    <dbReference type="NCBI Taxonomy" id="2487771"/>
    <lineage>
        <taxon>Viruses</taxon>
        <taxon>Varidnaviria</taxon>
        <taxon>Bamfordvirae</taxon>
        <taxon>Nucleocytoviricota</taxon>
        <taxon>Megaviricetes</taxon>
        <taxon>Imitervirales</taxon>
        <taxon>Mimiviridae</taxon>
        <taxon>Megamimivirinae</taxon>
    </lineage>
</organism>
<reference evidence="1" key="1">
    <citation type="submission" date="2018-10" db="EMBL/GenBank/DDBJ databases">
        <title>Hidden diversity of soil giant viruses.</title>
        <authorList>
            <person name="Schulz F."/>
            <person name="Alteio L."/>
            <person name="Goudeau D."/>
            <person name="Ryan E.M."/>
            <person name="Malmstrom R.R."/>
            <person name="Blanchard J."/>
            <person name="Woyke T."/>
        </authorList>
    </citation>
    <scope>NUCLEOTIDE SEQUENCE</scope>
    <source>
        <strain evidence="1">SAV1</strain>
    </source>
</reference>
<gene>
    <name evidence="1" type="ORF">Satyrvirus12_12</name>
</gene>
<sequence length="127" mass="14886">MTTFFRRIYSTLSPFPLTIVEVSNGNCKMSAHIYRYWTQFEFGVAQSGDPQVKINFQCFDPKINISFGNRFYPRNLINPGIHGRGIYVDEIYFSLLNNNICSIDRNRIENLLDKLRDKTKSQCQLYV</sequence>
<protein>
    <submittedName>
        <fullName evidence="1">Uncharacterized protein</fullName>
    </submittedName>
</protein>
<dbReference type="EMBL" id="MK072448">
    <property type="protein sequence ID" value="AYV85358.1"/>
    <property type="molecule type" value="Genomic_DNA"/>
</dbReference>
<evidence type="ECO:0000313" key="1">
    <source>
        <dbReference type="EMBL" id="AYV85358.1"/>
    </source>
</evidence>
<proteinExistence type="predicted"/>
<accession>A0A3G5AE04</accession>